<keyword evidence="11" id="KW-1185">Reference proteome</keyword>
<comment type="cofactor">
    <cofactor evidence="1 8">
        <name>pyridoxal 5'-phosphate</name>
        <dbReference type="ChEBI" id="CHEBI:597326"/>
    </cofactor>
</comment>
<dbReference type="PANTHER" id="PTHR46383">
    <property type="entry name" value="ASPARTATE AMINOTRANSFERASE"/>
    <property type="match status" value="1"/>
</dbReference>
<comment type="catalytic activity">
    <reaction evidence="7">
        <text>L-aspartate + 2-oxoglutarate = oxaloacetate + L-glutamate</text>
        <dbReference type="Rhea" id="RHEA:21824"/>
        <dbReference type="ChEBI" id="CHEBI:16452"/>
        <dbReference type="ChEBI" id="CHEBI:16810"/>
        <dbReference type="ChEBI" id="CHEBI:29985"/>
        <dbReference type="ChEBI" id="CHEBI:29991"/>
        <dbReference type="EC" id="2.6.1.1"/>
    </reaction>
</comment>
<dbReference type="Pfam" id="PF00155">
    <property type="entry name" value="Aminotran_1_2"/>
    <property type="match status" value="1"/>
</dbReference>
<evidence type="ECO:0000256" key="3">
    <source>
        <dbReference type="ARBA" id="ARBA00011738"/>
    </source>
</evidence>
<sequence>MLSPRPRGDPRVEVLIVFFEQTLVKIEIFRRQAAEFAVRKRAENQIHLFHAAPPAAHRQPLQSCFFFGHAFLPRLPASPRGPRREPHQLQECPMSFLSQTLARVKPSPTIAITNRARELAAEGRDIISLSAGEPDFDTPAHIREAAKAAIDAGHTRYTAVDGIPELKKAICAKFKRENGLDYTPAQVTVGTGGKQILYNALMATLNPGDEVIIPAPYWVSYPDMVLLAGGTPVAVETEMQNGYRLTPEQLEAAITDKTKWVILNSPSNPTGAGYTREHLQGLADVLLRHPDVWVLADDIYEHLVFDDFKFWTIAQVEPKLKDRVLTMNGVSKAYAMTGWRIGYGAAPEILIKAMSKLQSQSTSNPSSISQYAALAALEGPQDYIAESRAVFERRRNLVVAGLRDCPGITCPKPEGAFYVYPSIHHLIGKTSAGGTLIADDEAFATALLNETGVAVVFGAAFGLSPCFRISYATSDEILADACARIKGFCEGLK</sequence>
<dbReference type="KEGG" id="pami:JCM7686_2882"/>
<evidence type="ECO:0000256" key="1">
    <source>
        <dbReference type="ARBA" id="ARBA00001933"/>
    </source>
</evidence>
<dbReference type="EC" id="2.6.1.-" evidence="8"/>
<keyword evidence="4 8" id="KW-0032">Aminotransferase</keyword>
<dbReference type="STRING" id="1367847.JCM7686_2882"/>
<dbReference type="InterPro" id="IPR004838">
    <property type="entry name" value="NHTrfase_class1_PyrdxlP-BS"/>
</dbReference>
<dbReference type="GO" id="GO:0006520">
    <property type="term" value="P:amino acid metabolic process"/>
    <property type="evidence" value="ECO:0007669"/>
    <property type="project" value="InterPro"/>
</dbReference>
<dbReference type="FunFam" id="3.40.640.10:FF:000033">
    <property type="entry name" value="Aspartate aminotransferase"/>
    <property type="match status" value="1"/>
</dbReference>
<dbReference type="SUPFAM" id="SSF53383">
    <property type="entry name" value="PLP-dependent transferases"/>
    <property type="match status" value="1"/>
</dbReference>
<comment type="similarity">
    <text evidence="2 8">Belongs to the class-I pyridoxal-phosphate-dependent aminotransferase family.</text>
</comment>
<evidence type="ECO:0000259" key="9">
    <source>
        <dbReference type="Pfam" id="PF00155"/>
    </source>
</evidence>
<comment type="subunit">
    <text evidence="3">Homodimer.</text>
</comment>
<dbReference type="InterPro" id="IPR004839">
    <property type="entry name" value="Aminotransferase_I/II_large"/>
</dbReference>
<dbReference type="InterPro" id="IPR015424">
    <property type="entry name" value="PyrdxlP-dep_Trfase"/>
</dbReference>
<proteinExistence type="inferred from homology"/>
<keyword evidence="5 8" id="KW-0808">Transferase</keyword>
<dbReference type="InterPro" id="IPR015421">
    <property type="entry name" value="PyrdxlP-dep_Trfase_major"/>
</dbReference>
<dbReference type="PATRIC" id="fig|1367847.3.peg.2889"/>
<evidence type="ECO:0000256" key="2">
    <source>
        <dbReference type="ARBA" id="ARBA00007441"/>
    </source>
</evidence>
<name>S5YEN2_PARAH</name>
<dbReference type="GO" id="GO:0004069">
    <property type="term" value="F:L-aspartate:2-oxoglutarate aminotransferase activity"/>
    <property type="evidence" value="ECO:0007669"/>
    <property type="project" value="UniProtKB-EC"/>
</dbReference>
<gene>
    <name evidence="10" type="ORF">JCM7686_2882</name>
</gene>
<dbReference type="PANTHER" id="PTHR46383:SF1">
    <property type="entry name" value="ASPARTATE AMINOTRANSFERASE"/>
    <property type="match status" value="1"/>
</dbReference>
<evidence type="ECO:0000256" key="4">
    <source>
        <dbReference type="ARBA" id="ARBA00022576"/>
    </source>
</evidence>
<dbReference type="eggNOG" id="COG0436">
    <property type="taxonomic scope" value="Bacteria"/>
</dbReference>
<keyword evidence="6" id="KW-0663">Pyridoxal phosphate</keyword>
<dbReference type="EMBL" id="CP006650">
    <property type="protein sequence ID" value="AGT09938.1"/>
    <property type="molecule type" value="Genomic_DNA"/>
</dbReference>
<evidence type="ECO:0000256" key="7">
    <source>
        <dbReference type="ARBA" id="ARBA00049185"/>
    </source>
</evidence>
<dbReference type="Proteomes" id="UP000015480">
    <property type="component" value="Chromosome"/>
</dbReference>
<evidence type="ECO:0000313" key="11">
    <source>
        <dbReference type="Proteomes" id="UP000015480"/>
    </source>
</evidence>
<dbReference type="InterPro" id="IPR050596">
    <property type="entry name" value="AspAT/PAT-like"/>
</dbReference>
<dbReference type="PROSITE" id="PS00105">
    <property type="entry name" value="AA_TRANSFER_CLASS_1"/>
    <property type="match status" value="1"/>
</dbReference>
<dbReference type="Gene3D" id="3.90.1150.10">
    <property type="entry name" value="Aspartate Aminotransferase, domain 1"/>
    <property type="match status" value="1"/>
</dbReference>
<feature type="domain" description="Aminotransferase class I/classII large" evidence="9">
    <location>
        <begin position="125"/>
        <end position="485"/>
    </location>
</feature>
<dbReference type="AlphaFoldDB" id="S5YEN2"/>
<dbReference type="InterPro" id="IPR015422">
    <property type="entry name" value="PyrdxlP-dep_Trfase_small"/>
</dbReference>
<dbReference type="GO" id="GO:0030170">
    <property type="term" value="F:pyridoxal phosphate binding"/>
    <property type="evidence" value="ECO:0007669"/>
    <property type="project" value="InterPro"/>
</dbReference>
<protein>
    <recommendedName>
        <fullName evidence="8">Aminotransferase</fullName>
        <ecNumber evidence="8">2.6.1.-</ecNumber>
    </recommendedName>
</protein>
<evidence type="ECO:0000256" key="8">
    <source>
        <dbReference type="RuleBase" id="RU000481"/>
    </source>
</evidence>
<dbReference type="CDD" id="cd00609">
    <property type="entry name" value="AAT_like"/>
    <property type="match status" value="1"/>
</dbReference>
<evidence type="ECO:0000256" key="5">
    <source>
        <dbReference type="ARBA" id="ARBA00022679"/>
    </source>
</evidence>
<reference evidence="10 11" key="1">
    <citation type="journal article" date="2014" name="BMC Genomics">
        <title>Architecture and functions of a multipartite genome of the methylotrophic bacterium Paracoccus aminophilus JCM 7686, containing primary and secondary chromids.</title>
        <authorList>
            <person name="Dziewit L."/>
            <person name="Czarnecki J."/>
            <person name="Wibberg D."/>
            <person name="Radlinska M."/>
            <person name="Mrozek P."/>
            <person name="Szymczak M."/>
            <person name="Schluter A."/>
            <person name="Puhler A."/>
            <person name="Bartosik D."/>
        </authorList>
    </citation>
    <scope>NUCLEOTIDE SEQUENCE [LARGE SCALE GENOMIC DNA]</scope>
    <source>
        <strain evidence="10">JCM 7686</strain>
    </source>
</reference>
<evidence type="ECO:0000313" key="10">
    <source>
        <dbReference type="EMBL" id="AGT09938.1"/>
    </source>
</evidence>
<dbReference type="Gene3D" id="3.40.640.10">
    <property type="entry name" value="Type I PLP-dependent aspartate aminotransferase-like (Major domain)"/>
    <property type="match status" value="1"/>
</dbReference>
<organism evidence="10 11">
    <name type="scientific">Paracoccus aminophilus JCM 7686</name>
    <dbReference type="NCBI Taxonomy" id="1367847"/>
    <lineage>
        <taxon>Bacteria</taxon>
        <taxon>Pseudomonadati</taxon>
        <taxon>Pseudomonadota</taxon>
        <taxon>Alphaproteobacteria</taxon>
        <taxon>Rhodobacterales</taxon>
        <taxon>Paracoccaceae</taxon>
        <taxon>Paracoccus</taxon>
    </lineage>
</organism>
<evidence type="ECO:0000256" key="6">
    <source>
        <dbReference type="ARBA" id="ARBA00022898"/>
    </source>
</evidence>
<dbReference type="HOGENOM" id="CLU_017584_4_3_5"/>
<accession>S5YEN2</accession>